<comment type="caution">
    <text evidence="2">The sequence shown here is derived from an EMBL/GenBank/DDBJ whole genome shotgun (WGS) entry which is preliminary data.</text>
</comment>
<name>A0ABX0XPU0_9SPHN</name>
<dbReference type="Proteomes" id="UP000734218">
    <property type="component" value="Unassembled WGS sequence"/>
</dbReference>
<gene>
    <name evidence="2" type="ORF">GGR88_002932</name>
</gene>
<dbReference type="EMBL" id="JAATJE010000004">
    <property type="protein sequence ID" value="NJC35403.1"/>
    <property type="molecule type" value="Genomic_DNA"/>
</dbReference>
<proteinExistence type="predicted"/>
<sequence length="97" mass="11251">MERRQALLRGFAKLGYDVAVIACDNHVDRRLHVLENEDRTGDVESMLGLSETDTEHKRSARGLRPGARPFRGYTIKCRNLFRRKSEGYRRVRHSPPT</sequence>
<accession>A0ABX0XPU0</accession>
<feature type="region of interest" description="Disordered" evidence="1">
    <location>
        <begin position="44"/>
        <end position="67"/>
    </location>
</feature>
<evidence type="ECO:0000313" key="2">
    <source>
        <dbReference type="EMBL" id="NJC35403.1"/>
    </source>
</evidence>
<evidence type="ECO:0000256" key="1">
    <source>
        <dbReference type="SAM" id="MobiDB-lite"/>
    </source>
</evidence>
<keyword evidence="3" id="KW-1185">Reference proteome</keyword>
<protein>
    <submittedName>
        <fullName evidence="2">Uncharacterized protein</fullName>
    </submittedName>
</protein>
<organism evidence="2 3">
    <name type="scientific">Sphingomonas jejuensis</name>
    <dbReference type="NCBI Taxonomy" id="904715"/>
    <lineage>
        <taxon>Bacteria</taxon>
        <taxon>Pseudomonadati</taxon>
        <taxon>Pseudomonadota</taxon>
        <taxon>Alphaproteobacteria</taxon>
        <taxon>Sphingomonadales</taxon>
        <taxon>Sphingomonadaceae</taxon>
        <taxon>Sphingomonas</taxon>
    </lineage>
</organism>
<evidence type="ECO:0000313" key="3">
    <source>
        <dbReference type="Proteomes" id="UP000734218"/>
    </source>
</evidence>
<reference evidence="2 3" key="1">
    <citation type="submission" date="2020-03" db="EMBL/GenBank/DDBJ databases">
        <title>Genomic Encyclopedia of Type Strains, Phase IV (KMG-IV): sequencing the most valuable type-strain genomes for metagenomic binning, comparative biology and taxonomic classification.</title>
        <authorList>
            <person name="Goeker M."/>
        </authorList>
    </citation>
    <scope>NUCLEOTIDE SEQUENCE [LARGE SCALE GENOMIC DNA]</scope>
    <source>
        <strain evidence="2 3">DSM 27651</strain>
    </source>
</reference>